<organism evidence="1 2">
    <name type="scientific">Arabidopsis thaliana</name>
    <name type="common">Mouse-ear cress</name>
    <dbReference type="NCBI Taxonomy" id="3702"/>
    <lineage>
        <taxon>Eukaryota</taxon>
        <taxon>Viridiplantae</taxon>
        <taxon>Streptophyta</taxon>
        <taxon>Embryophyta</taxon>
        <taxon>Tracheophyta</taxon>
        <taxon>Spermatophyta</taxon>
        <taxon>Magnoliopsida</taxon>
        <taxon>eudicotyledons</taxon>
        <taxon>Gunneridae</taxon>
        <taxon>Pentapetalae</taxon>
        <taxon>rosids</taxon>
        <taxon>malvids</taxon>
        <taxon>Brassicales</taxon>
        <taxon>Brassicaceae</taxon>
        <taxon>Camelineae</taxon>
        <taxon>Arabidopsis</taxon>
    </lineage>
</organism>
<evidence type="ECO:0000313" key="2">
    <source>
        <dbReference type="Proteomes" id="UP000434276"/>
    </source>
</evidence>
<evidence type="ECO:0000313" key="1">
    <source>
        <dbReference type="EMBL" id="CAA0394037.1"/>
    </source>
</evidence>
<accession>A0A5S9XR58</accession>
<dbReference type="Proteomes" id="UP000434276">
    <property type="component" value="Unassembled WGS sequence"/>
</dbReference>
<proteinExistence type="predicted"/>
<dbReference type="EMBL" id="CACSHJ010000095">
    <property type="protein sequence ID" value="CAA0394037.1"/>
    <property type="molecule type" value="Genomic_DNA"/>
</dbReference>
<reference evidence="1 2" key="1">
    <citation type="submission" date="2019-12" db="EMBL/GenBank/DDBJ databases">
        <authorList>
            <person name="Jiao W.-B."/>
            <person name="Schneeberger K."/>
        </authorList>
    </citation>
    <scope>NUCLEOTIDE SEQUENCE [LARGE SCALE GENOMIC DNA]</scope>
    <source>
        <strain evidence="2">cv. C24</strain>
    </source>
</reference>
<dbReference type="AlphaFoldDB" id="A0A5S9XR58"/>
<sequence length="384" mass="42462">MDCVGNQDILKSVGLPFGFSNSRIESTCSINQRAGQDKGMGGLLLLPRQSSKERKIARRETRGLLNCKTISGKFKVLLMISGGLGGGDEYLCRFGGGSRSICAVGDVTVVPGVSPVNSTRKPALIRNSDSAFVGCRSTQVVVLINTIAADDSHQLLRQLRLVVACFLLDFAPSNVESWSVPDECRLTPRSCWSTLRLGVEWLCKPVSQAIVWGFSELYILFGAERHLGGVERHLGGVELRKCKPSMVDMTAFRMNYWVFKTDSTHDDDFLEEQERSKLNATLKDKKERLAAFPASPFDPQLYEEFFTESPPLGETGLDWVAGVPITLIPTIKYNSIQPKVPLIVNNDPVMVLNDENVLETAHEPSAEQKLIKDPFVAERIRDGN</sequence>
<dbReference type="OrthoDB" id="10397076at2759"/>
<gene>
    <name evidence="1" type="ORF">C24_LOCUS17301</name>
</gene>
<protein>
    <submittedName>
        <fullName evidence="1">Uncharacterized protein</fullName>
    </submittedName>
</protein>
<name>A0A5S9XR58_ARATH</name>